<evidence type="ECO:0000313" key="3">
    <source>
        <dbReference type="Proteomes" id="UP000014500"/>
    </source>
</evidence>
<dbReference type="PANTHER" id="PTHR13601:SF2">
    <property type="entry name" value="GAMETOGENETIN-BINDING PROTEIN 2"/>
    <property type="match status" value="1"/>
</dbReference>
<reference evidence="3" key="1">
    <citation type="submission" date="2011-05" db="EMBL/GenBank/DDBJ databases">
        <authorList>
            <person name="Richards S.R."/>
            <person name="Qu J."/>
            <person name="Jiang H."/>
            <person name="Jhangiani S.N."/>
            <person name="Agravi P."/>
            <person name="Goodspeed R."/>
            <person name="Gross S."/>
            <person name="Mandapat C."/>
            <person name="Jackson L."/>
            <person name="Mathew T."/>
            <person name="Pu L."/>
            <person name="Thornton R."/>
            <person name="Saada N."/>
            <person name="Wilczek-Boney K.B."/>
            <person name="Lee S."/>
            <person name="Kovar C."/>
            <person name="Wu Y."/>
            <person name="Scherer S.E."/>
            <person name="Worley K.C."/>
            <person name="Muzny D.M."/>
            <person name="Gibbs R."/>
        </authorList>
    </citation>
    <scope>NUCLEOTIDE SEQUENCE</scope>
    <source>
        <strain evidence="3">Brora</strain>
    </source>
</reference>
<dbReference type="Proteomes" id="UP000014500">
    <property type="component" value="Unassembled WGS sequence"/>
</dbReference>
<evidence type="ECO:0000313" key="2">
    <source>
        <dbReference type="EnsemblMetazoa" id="SMAR000516-PA"/>
    </source>
</evidence>
<dbReference type="HOGENOM" id="CLU_024870_0_0_1"/>
<dbReference type="EnsemblMetazoa" id="SMAR000516-RA">
    <property type="protein sequence ID" value="SMAR000516-PA"/>
    <property type="gene ID" value="SMAR000516"/>
</dbReference>
<reference evidence="2" key="2">
    <citation type="submission" date="2015-02" db="UniProtKB">
        <authorList>
            <consortium name="EnsemblMetazoa"/>
        </authorList>
    </citation>
    <scope>IDENTIFICATION</scope>
</reference>
<dbReference type="GO" id="GO:0005737">
    <property type="term" value="C:cytoplasm"/>
    <property type="evidence" value="ECO:0007669"/>
    <property type="project" value="TreeGrafter"/>
</dbReference>
<dbReference type="STRING" id="126957.T1II31"/>
<sequence length="623" mass="71248">MMAKLIGIFHQDKWNFENRQLPLDIDENLTMVMQFHDVCASFDQHPLKNKELMQFDVKFSLLSKEEIVDALTVTGKELFNTLAQTVFCVGCRRSVERLFNQLCESGYPAVQPLVVTVDGILTVNENFLTESRSLCEIFHSLGTKLNSLIEAIPKNKKNRRCLLHSLESQRSKPVGNWLEIWDLMSKECREQVVLVEPDVLLDTLESYLRKHRFCGECKSKVMRAYNILIGKLDGTKEKGYASHLYKGIRCCPSEKNIHVLGEANFISSLITRAEPEFRVNISFSTRERHAKTVENAQEEVLICLGICLYERLHRIWQRLHEEEQTWQILFHLGVNELWKNFQLAIEAKQGFSQLELVCEELNREELLKQKRLELKRLKKKKKKILTKVRFWAKCEIENENCLNCSDKVEIDEKAIHCDCNELQYEFDESAVPLVPLVPRATISTCKLCSGQCTNSSWIGSGSGSGSGKRENCCLESGYCSASNGNESSSSSSSCENSEIASNELFHEQESDSQIGNQCSSATCQRCSTSFVCRCFPVNWLCNNATAKCRMYAGSSLQDMLEGCSCDCEDTEEEISSEMKAKLREMDKQRQELRQRLRERFAHLKGTLLCTPITIKRTVSTELN</sequence>
<dbReference type="AlphaFoldDB" id="T1II31"/>
<proteinExistence type="predicted"/>
<keyword evidence="1" id="KW-0175">Coiled coil</keyword>
<name>T1II31_STRMM</name>
<dbReference type="GO" id="GO:0005634">
    <property type="term" value="C:nucleus"/>
    <property type="evidence" value="ECO:0007669"/>
    <property type="project" value="TreeGrafter"/>
</dbReference>
<evidence type="ECO:0008006" key="4">
    <source>
        <dbReference type="Google" id="ProtNLM"/>
    </source>
</evidence>
<dbReference type="PANTHER" id="PTHR13601">
    <property type="entry name" value="GAMETOGENETIN-BINDING PROTEIN 2"/>
    <property type="match status" value="1"/>
</dbReference>
<evidence type="ECO:0000256" key="1">
    <source>
        <dbReference type="SAM" id="Coils"/>
    </source>
</evidence>
<organism evidence="2 3">
    <name type="scientific">Strigamia maritima</name>
    <name type="common">European centipede</name>
    <name type="synonym">Geophilus maritimus</name>
    <dbReference type="NCBI Taxonomy" id="126957"/>
    <lineage>
        <taxon>Eukaryota</taxon>
        <taxon>Metazoa</taxon>
        <taxon>Ecdysozoa</taxon>
        <taxon>Arthropoda</taxon>
        <taxon>Myriapoda</taxon>
        <taxon>Chilopoda</taxon>
        <taxon>Pleurostigmophora</taxon>
        <taxon>Geophilomorpha</taxon>
        <taxon>Linotaeniidae</taxon>
        <taxon>Strigamia</taxon>
    </lineage>
</organism>
<protein>
    <recommendedName>
        <fullName evidence="4">Gametogenetin-binding protein 2</fullName>
    </recommendedName>
</protein>
<dbReference type="PhylomeDB" id="T1II31"/>
<dbReference type="OMA" id="NCTICEC"/>
<dbReference type="EMBL" id="JH430086">
    <property type="status" value="NOT_ANNOTATED_CDS"/>
    <property type="molecule type" value="Genomic_DNA"/>
</dbReference>
<keyword evidence="3" id="KW-1185">Reference proteome</keyword>
<dbReference type="eggNOG" id="ENOG502QQ20">
    <property type="taxonomic scope" value="Eukaryota"/>
</dbReference>
<feature type="coiled-coil region" evidence="1">
    <location>
        <begin position="571"/>
        <end position="598"/>
    </location>
</feature>
<dbReference type="InterPro" id="IPR026073">
    <property type="entry name" value="GGNBP2"/>
</dbReference>
<accession>T1II31</accession>